<dbReference type="CDD" id="cd12347">
    <property type="entry name" value="RRM_PPIE"/>
    <property type="match status" value="1"/>
</dbReference>
<dbReference type="EMBL" id="CAJNON010000327">
    <property type="protein sequence ID" value="CAF1198302.1"/>
    <property type="molecule type" value="Genomic_DNA"/>
</dbReference>
<evidence type="ECO:0000259" key="10">
    <source>
        <dbReference type="PROSITE" id="PS50102"/>
    </source>
</evidence>
<dbReference type="Proteomes" id="UP000663844">
    <property type="component" value="Unassembled WGS sequence"/>
</dbReference>
<evidence type="ECO:0000256" key="4">
    <source>
        <dbReference type="ARBA" id="ARBA00022884"/>
    </source>
</evidence>
<comment type="caution">
    <text evidence="11">The sequence shown here is derived from an EMBL/GenBank/DDBJ whole genome shotgun (WGS) entry which is preliminary data.</text>
</comment>
<dbReference type="EMBL" id="CAJOAZ010001752">
    <property type="protein sequence ID" value="CAF3852518.1"/>
    <property type="molecule type" value="Genomic_DNA"/>
</dbReference>
<dbReference type="InterPro" id="IPR002130">
    <property type="entry name" value="Cyclophilin-type_PPIase_dom"/>
</dbReference>
<evidence type="ECO:0000256" key="8">
    <source>
        <dbReference type="PROSITE-ProRule" id="PRU00176"/>
    </source>
</evidence>
<dbReference type="FunFam" id="2.40.100.10:FF:000013">
    <property type="entry name" value="Peptidyl-prolyl cis-trans isomerase"/>
    <property type="match status" value="1"/>
</dbReference>
<evidence type="ECO:0000256" key="1">
    <source>
        <dbReference type="ARBA" id="ARBA00000971"/>
    </source>
</evidence>
<feature type="domain" description="RRM" evidence="10">
    <location>
        <begin position="6"/>
        <end position="84"/>
    </location>
</feature>
<dbReference type="EMBL" id="CAJNOG010000410">
    <property type="protein sequence ID" value="CAF1227064.1"/>
    <property type="molecule type" value="Genomic_DNA"/>
</dbReference>
<evidence type="ECO:0000256" key="6">
    <source>
        <dbReference type="ARBA" id="ARBA00023235"/>
    </source>
</evidence>
<dbReference type="Proteomes" id="UP000663891">
    <property type="component" value="Unassembled WGS sequence"/>
</dbReference>
<dbReference type="Proteomes" id="UP000663868">
    <property type="component" value="Unassembled WGS sequence"/>
</dbReference>
<proteinExistence type="predicted"/>
<feature type="domain" description="PPIase cyclophilin-type" evidence="9">
    <location>
        <begin position="169"/>
        <end position="325"/>
    </location>
</feature>
<dbReference type="EMBL" id="CAJOBB010000355">
    <property type="protein sequence ID" value="CAF3659981.1"/>
    <property type="molecule type" value="Genomic_DNA"/>
</dbReference>
<dbReference type="PROSITE" id="PS00170">
    <property type="entry name" value="CSA_PPIASE_1"/>
    <property type="match status" value="1"/>
</dbReference>
<dbReference type="GO" id="GO:0006457">
    <property type="term" value="P:protein folding"/>
    <property type="evidence" value="ECO:0007669"/>
    <property type="project" value="InterPro"/>
</dbReference>
<dbReference type="Proteomes" id="UP000663845">
    <property type="component" value="Unassembled WGS sequence"/>
</dbReference>
<evidence type="ECO:0000259" key="9">
    <source>
        <dbReference type="PROSITE" id="PS50072"/>
    </source>
</evidence>
<dbReference type="InterPro" id="IPR000504">
    <property type="entry name" value="RRM_dom"/>
</dbReference>
<dbReference type="PROSITE" id="PS50072">
    <property type="entry name" value="CSA_PPIASE_2"/>
    <property type="match status" value="1"/>
</dbReference>
<dbReference type="GO" id="GO:0016018">
    <property type="term" value="F:cyclosporin A binding"/>
    <property type="evidence" value="ECO:0007669"/>
    <property type="project" value="TreeGrafter"/>
</dbReference>
<protein>
    <recommendedName>
        <fullName evidence="3">peptidylprolyl isomerase</fullName>
        <ecNumber evidence="3">5.2.1.8</ecNumber>
    </recommendedName>
    <alternativeName>
        <fullName evidence="7">Cyclophilin E</fullName>
    </alternativeName>
</protein>
<name>A0A814W6K6_9BILA</name>
<dbReference type="GO" id="GO:0003723">
    <property type="term" value="F:RNA binding"/>
    <property type="evidence" value="ECO:0007669"/>
    <property type="project" value="UniProtKB-UniRule"/>
</dbReference>
<gene>
    <name evidence="13" type="ORF">IZO911_LOCUS31327</name>
    <name evidence="12" type="ORF">JYZ213_LOCUS28329</name>
    <name evidence="14" type="ORF">KXQ929_LOCUS8262</name>
    <name evidence="15" type="ORF">OXD698_LOCUS21347</name>
    <name evidence="11" type="ORF">VCS650_LOCUS25467</name>
</gene>
<keyword evidence="6" id="KW-0413">Isomerase</keyword>
<dbReference type="GO" id="GO:0003755">
    <property type="term" value="F:peptidyl-prolyl cis-trans isomerase activity"/>
    <property type="evidence" value="ECO:0007669"/>
    <property type="project" value="UniProtKB-KW"/>
</dbReference>
<dbReference type="PANTHER" id="PTHR11071:SF561">
    <property type="entry name" value="PEPTIDYL-PROLYL CIS-TRANS ISOMERASE D-RELATED"/>
    <property type="match status" value="1"/>
</dbReference>
<reference evidence="11" key="1">
    <citation type="submission" date="2021-02" db="EMBL/GenBank/DDBJ databases">
        <authorList>
            <person name="Nowell W R."/>
        </authorList>
    </citation>
    <scope>NUCLEOTIDE SEQUENCE</scope>
</reference>
<dbReference type="AlphaFoldDB" id="A0A814W6K6"/>
<dbReference type="PROSITE" id="PS50102">
    <property type="entry name" value="RRM"/>
    <property type="match status" value="1"/>
</dbReference>
<keyword evidence="4 8" id="KW-0694">RNA-binding</keyword>
<evidence type="ECO:0000313" key="12">
    <source>
        <dbReference type="EMBL" id="CAF1227064.1"/>
    </source>
</evidence>
<evidence type="ECO:0000256" key="7">
    <source>
        <dbReference type="ARBA" id="ARBA00049785"/>
    </source>
</evidence>
<evidence type="ECO:0000256" key="3">
    <source>
        <dbReference type="ARBA" id="ARBA00013194"/>
    </source>
</evidence>
<evidence type="ECO:0000256" key="5">
    <source>
        <dbReference type="ARBA" id="ARBA00023110"/>
    </source>
</evidence>
<dbReference type="Gene3D" id="2.40.100.10">
    <property type="entry name" value="Cyclophilin-like"/>
    <property type="match status" value="1"/>
</dbReference>
<evidence type="ECO:0000256" key="2">
    <source>
        <dbReference type="ARBA" id="ARBA00002388"/>
    </source>
</evidence>
<sequence>MANPKRTVYVGGLAEEVDEKTIHAAFIPFGDIFEVQFPMDYETQKHRGFAFVEYETAEDAAAAIDNMNDSELFGRAIRVNIARPVHIKETSSKPVWSEDKWLSEAMNSVEKDKLATDDITTTTPTTTTTATDGKQQENISKDTDIDEIDFDTGRPLSKRIKSTANPRVYFDIEINNSRAGRLIMVLYADIVPLTAENFRCLCTHEKGFGFRHTSFHRIIKEFMAQGGDMTKGNGTGGKSIYGRTFKDENFNLKHTHAGQLSMANSGPNSNGSQFFVTFAKCDWLDNKHVVFGEIIEGFEVIKKIEDAGTKSGTTTKTVTIADCNEFK</sequence>
<evidence type="ECO:0000313" key="16">
    <source>
        <dbReference type="Proteomes" id="UP000663891"/>
    </source>
</evidence>
<dbReference type="InterPro" id="IPR012677">
    <property type="entry name" value="Nucleotide-bd_a/b_plait_sf"/>
</dbReference>
<evidence type="ECO:0000313" key="11">
    <source>
        <dbReference type="EMBL" id="CAF1198302.1"/>
    </source>
</evidence>
<accession>A0A814W6K6</accession>
<dbReference type="InterPro" id="IPR035979">
    <property type="entry name" value="RBD_domain_sf"/>
</dbReference>
<evidence type="ECO:0000313" key="14">
    <source>
        <dbReference type="EMBL" id="CAF3659981.1"/>
    </source>
</evidence>
<dbReference type="OrthoDB" id="193499at2759"/>
<dbReference type="Pfam" id="PF00076">
    <property type="entry name" value="RRM_1"/>
    <property type="match status" value="1"/>
</dbReference>
<evidence type="ECO:0000313" key="13">
    <source>
        <dbReference type="EMBL" id="CAF1250669.1"/>
    </source>
</evidence>
<evidence type="ECO:0000313" key="15">
    <source>
        <dbReference type="EMBL" id="CAF3852518.1"/>
    </source>
</evidence>
<dbReference type="InterPro" id="IPR034168">
    <property type="entry name" value="PPIE_RRM"/>
</dbReference>
<dbReference type="EMBL" id="CAJNOE010000511">
    <property type="protein sequence ID" value="CAF1250669.1"/>
    <property type="molecule type" value="Genomic_DNA"/>
</dbReference>
<comment type="catalytic activity">
    <reaction evidence="1">
        <text>[protein]-peptidylproline (omega=180) = [protein]-peptidylproline (omega=0)</text>
        <dbReference type="Rhea" id="RHEA:16237"/>
        <dbReference type="Rhea" id="RHEA-COMP:10747"/>
        <dbReference type="Rhea" id="RHEA-COMP:10748"/>
        <dbReference type="ChEBI" id="CHEBI:83833"/>
        <dbReference type="ChEBI" id="CHEBI:83834"/>
        <dbReference type="EC" id="5.2.1.8"/>
    </reaction>
</comment>
<dbReference type="Proteomes" id="UP000663860">
    <property type="component" value="Unassembled WGS sequence"/>
</dbReference>
<dbReference type="InterPro" id="IPR029000">
    <property type="entry name" value="Cyclophilin-like_dom_sf"/>
</dbReference>
<organism evidence="11 16">
    <name type="scientific">Adineta steineri</name>
    <dbReference type="NCBI Taxonomy" id="433720"/>
    <lineage>
        <taxon>Eukaryota</taxon>
        <taxon>Metazoa</taxon>
        <taxon>Spiralia</taxon>
        <taxon>Gnathifera</taxon>
        <taxon>Rotifera</taxon>
        <taxon>Eurotatoria</taxon>
        <taxon>Bdelloidea</taxon>
        <taxon>Adinetida</taxon>
        <taxon>Adinetidae</taxon>
        <taxon>Adineta</taxon>
    </lineage>
</organism>
<dbReference type="FunFam" id="3.30.70.330:FF:000776">
    <property type="entry name" value="Peptidyl-prolyl cis-trans isomerase E"/>
    <property type="match status" value="1"/>
</dbReference>
<dbReference type="SUPFAM" id="SSF54928">
    <property type="entry name" value="RNA-binding domain, RBD"/>
    <property type="match status" value="1"/>
</dbReference>
<dbReference type="SUPFAM" id="SSF50891">
    <property type="entry name" value="Cyclophilin-like"/>
    <property type="match status" value="1"/>
</dbReference>
<dbReference type="GO" id="GO:0005739">
    <property type="term" value="C:mitochondrion"/>
    <property type="evidence" value="ECO:0007669"/>
    <property type="project" value="TreeGrafter"/>
</dbReference>
<comment type="function">
    <text evidence="2">PPIases accelerate the folding of proteins. It catalyzes the cis-trans isomerization of proline imidic peptide bonds in oligopeptides.</text>
</comment>
<dbReference type="SMART" id="SM00360">
    <property type="entry name" value="RRM"/>
    <property type="match status" value="1"/>
</dbReference>
<dbReference type="Pfam" id="PF00160">
    <property type="entry name" value="Pro_isomerase"/>
    <property type="match status" value="1"/>
</dbReference>
<keyword evidence="5" id="KW-0697">Rotamase</keyword>
<dbReference type="EC" id="5.2.1.8" evidence="3"/>
<dbReference type="Gene3D" id="3.30.70.330">
    <property type="match status" value="1"/>
</dbReference>
<dbReference type="PANTHER" id="PTHR11071">
    <property type="entry name" value="PEPTIDYL-PROLYL CIS-TRANS ISOMERASE"/>
    <property type="match status" value="1"/>
</dbReference>
<dbReference type="InterPro" id="IPR020892">
    <property type="entry name" value="Cyclophilin-type_PPIase_CS"/>
</dbReference>
<dbReference type="PRINTS" id="PR00153">
    <property type="entry name" value="CSAPPISMRASE"/>
</dbReference>